<comment type="subcellular location">
    <subcellularLocation>
        <location evidence="1">Cytoplasm</location>
        <location evidence="1">Cytosol</location>
    </subcellularLocation>
</comment>
<dbReference type="Gene3D" id="3.40.50.10470">
    <property type="entry name" value="Translation initiation factor eif-2b, domain 2"/>
    <property type="match status" value="1"/>
</dbReference>
<evidence type="ECO:0000256" key="3">
    <source>
        <dbReference type="ARBA" id="ARBA00022490"/>
    </source>
</evidence>
<dbReference type="PANTHER" id="PTHR45859">
    <property type="entry name" value="TRANSLATION INITIATION FACTOR EIF-2B SUBUNIT BETA"/>
    <property type="match status" value="1"/>
</dbReference>
<sequence>MASVCADTAPSAMATLEQVVRDRVSQNAVHELGMRLRRNQLTGTEVIAEATARTLRAVVSAAKFTRLDELVQMIRTVGRHLQDALPSEPVIGNITRRILFLLREEAKALTSLGASVPGASPLSQPPPSVAQSLAALSLSTPGSPSSSMHGPSEPAPSARPVRSFSISDLVFPSLASPRLVSPGSASLSQVSSPPPASLSTDSTSSDEDAGPDVAAHAYQLKPLLIQAIQELIDEIESVDTNVAKEARDHIHSGEVILTLGHSSTVQSFLRAAAKHRKFIAVVPESAPSFVGHEMARSLAAAGLSVLLVPDSNVYALMPRVSKVILGARCVLANGGILAAIGARAISMAAREHSTPVVALAGVYNISPDWAWVGPERMTSSNQGPASQVVNYASSARLAAEAEIANPLWDLVMPNDIDVIITNVGEHPPSYVYRLIQENYHEEDLYF</sequence>
<dbReference type="SUPFAM" id="SSF100950">
    <property type="entry name" value="NagB/RpiA/CoA transferase-like"/>
    <property type="match status" value="1"/>
</dbReference>
<keyword evidence="4" id="KW-0396">Initiation factor</keyword>
<dbReference type="GO" id="GO:0003743">
    <property type="term" value="F:translation initiation factor activity"/>
    <property type="evidence" value="ECO:0007669"/>
    <property type="project" value="UniProtKB-KW"/>
</dbReference>
<feature type="compositionally biased region" description="Low complexity" evidence="10">
    <location>
        <begin position="137"/>
        <end position="152"/>
    </location>
</feature>
<evidence type="ECO:0000256" key="9">
    <source>
        <dbReference type="RuleBase" id="RU003814"/>
    </source>
</evidence>
<dbReference type="AlphaFoldDB" id="A0AAF0J505"/>
<dbReference type="EMBL" id="CP119898">
    <property type="protein sequence ID" value="WFD28643.1"/>
    <property type="molecule type" value="Genomic_DNA"/>
</dbReference>
<dbReference type="InterPro" id="IPR051855">
    <property type="entry name" value="eIF2B_beta_subunit"/>
</dbReference>
<evidence type="ECO:0000313" key="12">
    <source>
        <dbReference type="Proteomes" id="UP001213623"/>
    </source>
</evidence>
<evidence type="ECO:0000256" key="5">
    <source>
        <dbReference type="ARBA" id="ARBA00022917"/>
    </source>
</evidence>
<reference evidence="11" key="1">
    <citation type="submission" date="2023-03" db="EMBL/GenBank/DDBJ databases">
        <title>Mating type loci evolution in Malassezia.</title>
        <authorList>
            <person name="Coelho M.A."/>
        </authorList>
    </citation>
    <scope>NUCLEOTIDE SEQUENCE</scope>
    <source>
        <strain evidence="11">CBS 9557</strain>
    </source>
</reference>
<evidence type="ECO:0000256" key="1">
    <source>
        <dbReference type="ARBA" id="ARBA00004514"/>
    </source>
</evidence>
<dbReference type="InterPro" id="IPR000649">
    <property type="entry name" value="IF-2B-related"/>
</dbReference>
<gene>
    <name evidence="11" type="primary">GCD7</name>
    <name evidence="11" type="ORF">MNAN1_003656</name>
</gene>
<evidence type="ECO:0000313" key="11">
    <source>
        <dbReference type="EMBL" id="WFD28643.1"/>
    </source>
</evidence>
<proteinExistence type="inferred from homology"/>
<dbReference type="InterPro" id="IPR037171">
    <property type="entry name" value="NagB/RpiA_transferase-like"/>
</dbReference>
<evidence type="ECO:0000256" key="6">
    <source>
        <dbReference type="ARBA" id="ARBA00044122"/>
    </source>
</evidence>
<feature type="region of interest" description="Disordered" evidence="10">
    <location>
        <begin position="137"/>
        <end position="160"/>
    </location>
</feature>
<evidence type="ECO:0000256" key="7">
    <source>
        <dbReference type="ARBA" id="ARBA00044228"/>
    </source>
</evidence>
<dbReference type="PANTHER" id="PTHR45859:SF1">
    <property type="entry name" value="TRANSLATION INITIATION FACTOR EIF-2B SUBUNIT BETA"/>
    <property type="match status" value="1"/>
</dbReference>
<protein>
    <recommendedName>
        <fullName evidence="6">Translation initiation factor eIF2B subunit beta</fullName>
    </recommendedName>
    <alternativeName>
        <fullName evidence="7">eIF2B GDP-GTP exchange factor subunit beta</fullName>
    </alternativeName>
</protein>
<keyword evidence="12" id="KW-1185">Reference proteome</keyword>
<dbReference type="InterPro" id="IPR042529">
    <property type="entry name" value="IF_2B-like_C"/>
</dbReference>
<keyword evidence="3" id="KW-0963">Cytoplasm</keyword>
<organism evidence="11 12">
    <name type="scientific">Malassezia nana</name>
    <dbReference type="NCBI Taxonomy" id="180528"/>
    <lineage>
        <taxon>Eukaryota</taxon>
        <taxon>Fungi</taxon>
        <taxon>Dikarya</taxon>
        <taxon>Basidiomycota</taxon>
        <taxon>Ustilaginomycotina</taxon>
        <taxon>Malasseziomycetes</taxon>
        <taxon>Malasseziales</taxon>
        <taxon>Malasseziaceae</taxon>
        <taxon>Malassezia</taxon>
    </lineage>
</organism>
<name>A0AAF0J505_9BASI</name>
<dbReference type="GO" id="GO:0005851">
    <property type="term" value="C:eukaryotic translation initiation factor 2B complex"/>
    <property type="evidence" value="ECO:0007669"/>
    <property type="project" value="TreeGrafter"/>
</dbReference>
<evidence type="ECO:0000256" key="8">
    <source>
        <dbReference type="ARBA" id="ARBA00046432"/>
    </source>
</evidence>
<dbReference type="GO" id="GO:0005829">
    <property type="term" value="C:cytosol"/>
    <property type="evidence" value="ECO:0007669"/>
    <property type="project" value="UniProtKB-SubCell"/>
</dbReference>
<evidence type="ECO:0000256" key="10">
    <source>
        <dbReference type="SAM" id="MobiDB-lite"/>
    </source>
</evidence>
<dbReference type="Proteomes" id="UP001213623">
    <property type="component" value="Chromosome 7"/>
</dbReference>
<comment type="similarity">
    <text evidence="2 9">Belongs to the eIF-2B alpha/beta/delta subunits family.</text>
</comment>
<accession>A0AAF0J505</accession>
<dbReference type="GO" id="GO:0005085">
    <property type="term" value="F:guanyl-nucleotide exchange factor activity"/>
    <property type="evidence" value="ECO:0007669"/>
    <property type="project" value="TreeGrafter"/>
</dbReference>
<evidence type="ECO:0000256" key="2">
    <source>
        <dbReference type="ARBA" id="ARBA00007251"/>
    </source>
</evidence>
<feature type="region of interest" description="Disordered" evidence="10">
    <location>
        <begin position="182"/>
        <end position="210"/>
    </location>
</feature>
<keyword evidence="5" id="KW-0648">Protein biosynthesis</keyword>
<dbReference type="Pfam" id="PF01008">
    <property type="entry name" value="IF-2B"/>
    <property type="match status" value="1"/>
</dbReference>
<evidence type="ECO:0000256" key="4">
    <source>
        <dbReference type="ARBA" id="ARBA00022540"/>
    </source>
</evidence>
<comment type="subunit">
    <text evidence="8">Component of the translation initiation factor 2B (eIF2B) complex which is a heterodecamer of two sets of five different subunits: alpha, beta, gamma, delta and epsilon. Subunits alpha, beta and delta comprise a regulatory subcomplex and subunits epsilon and gamma comprise a catalytic subcomplex. Within the complex, the hexameric regulatory complex resides at the center, with the two heterodimeric catalytic subcomplexes bound on opposite sides.</text>
</comment>